<sequence length="36" mass="4438">MCLNVRSFKNHIWIVVRLCSCCKKDDVNYLFRQYEL</sequence>
<protein>
    <submittedName>
        <fullName evidence="1">Uncharacterized protein</fullName>
    </submittedName>
</protein>
<proteinExistence type="predicted"/>
<accession>A0A2P2Q2Y6</accession>
<evidence type="ECO:0000313" key="1">
    <source>
        <dbReference type="EMBL" id="MBX61360.1"/>
    </source>
</evidence>
<dbReference type="AlphaFoldDB" id="A0A2P2Q2Y6"/>
<organism evidence="1">
    <name type="scientific">Rhizophora mucronata</name>
    <name type="common">Asiatic mangrove</name>
    <dbReference type="NCBI Taxonomy" id="61149"/>
    <lineage>
        <taxon>Eukaryota</taxon>
        <taxon>Viridiplantae</taxon>
        <taxon>Streptophyta</taxon>
        <taxon>Embryophyta</taxon>
        <taxon>Tracheophyta</taxon>
        <taxon>Spermatophyta</taxon>
        <taxon>Magnoliopsida</taxon>
        <taxon>eudicotyledons</taxon>
        <taxon>Gunneridae</taxon>
        <taxon>Pentapetalae</taxon>
        <taxon>rosids</taxon>
        <taxon>fabids</taxon>
        <taxon>Malpighiales</taxon>
        <taxon>Rhizophoraceae</taxon>
        <taxon>Rhizophora</taxon>
    </lineage>
</organism>
<dbReference type="EMBL" id="GGEC01080876">
    <property type="protein sequence ID" value="MBX61360.1"/>
    <property type="molecule type" value="Transcribed_RNA"/>
</dbReference>
<reference evidence="1" key="1">
    <citation type="submission" date="2018-02" db="EMBL/GenBank/DDBJ databases">
        <title>Rhizophora mucronata_Transcriptome.</title>
        <authorList>
            <person name="Meera S.P."/>
            <person name="Sreeshan A."/>
            <person name="Augustine A."/>
        </authorList>
    </citation>
    <scope>NUCLEOTIDE SEQUENCE</scope>
    <source>
        <tissue evidence="1">Leaf</tissue>
    </source>
</reference>
<name>A0A2P2Q2Y6_RHIMU</name>